<keyword evidence="8" id="KW-1185">Reference proteome</keyword>
<dbReference type="Gene3D" id="1.10.357.10">
    <property type="entry name" value="Tetracycline Repressor, domain 2"/>
    <property type="match status" value="1"/>
</dbReference>
<dbReference type="InterPro" id="IPR041490">
    <property type="entry name" value="KstR2_TetR_C"/>
</dbReference>
<dbReference type="EMBL" id="JACCFK010000002">
    <property type="protein sequence ID" value="NYI92260.1"/>
    <property type="molecule type" value="Genomic_DNA"/>
</dbReference>
<name>A0A853BB64_9PSEU</name>
<evidence type="ECO:0000256" key="1">
    <source>
        <dbReference type="ARBA" id="ARBA00022491"/>
    </source>
</evidence>
<evidence type="ECO:0000256" key="4">
    <source>
        <dbReference type="ARBA" id="ARBA00023163"/>
    </source>
</evidence>
<accession>A0A853BB64</accession>
<evidence type="ECO:0000256" key="5">
    <source>
        <dbReference type="PROSITE-ProRule" id="PRU00335"/>
    </source>
</evidence>
<dbReference type="Proteomes" id="UP000549616">
    <property type="component" value="Unassembled WGS sequence"/>
</dbReference>
<dbReference type="PANTHER" id="PTHR30055">
    <property type="entry name" value="HTH-TYPE TRANSCRIPTIONAL REGULATOR RUTR"/>
    <property type="match status" value="1"/>
</dbReference>
<dbReference type="InterPro" id="IPR009057">
    <property type="entry name" value="Homeodomain-like_sf"/>
</dbReference>
<evidence type="ECO:0000313" key="7">
    <source>
        <dbReference type="EMBL" id="NYI92260.1"/>
    </source>
</evidence>
<dbReference type="RefSeq" id="WP_179776516.1">
    <property type="nucleotide sequence ID" value="NZ_JACCFK010000002.1"/>
</dbReference>
<evidence type="ECO:0000256" key="2">
    <source>
        <dbReference type="ARBA" id="ARBA00023015"/>
    </source>
</evidence>
<feature type="DNA-binding region" description="H-T-H motif" evidence="5">
    <location>
        <begin position="29"/>
        <end position="48"/>
    </location>
</feature>
<reference evidence="7 8" key="1">
    <citation type="submission" date="2020-07" db="EMBL/GenBank/DDBJ databases">
        <title>Sequencing the genomes of 1000 actinobacteria strains.</title>
        <authorList>
            <person name="Klenk H.-P."/>
        </authorList>
    </citation>
    <scope>NUCLEOTIDE SEQUENCE [LARGE SCALE GENOMIC DNA]</scope>
    <source>
        <strain evidence="7 8">DSM 104006</strain>
    </source>
</reference>
<keyword evidence="1" id="KW-0678">Repressor</keyword>
<dbReference type="Pfam" id="PF17932">
    <property type="entry name" value="TetR_C_24"/>
    <property type="match status" value="1"/>
</dbReference>
<proteinExistence type="predicted"/>
<dbReference type="SUPFAM" id="SSF46689">
    <property type="entry name" value="Homeodomain-like"/>
    <property type="match status" value="1"/>
</dbReference>
<keyword evidence="4" id="KW-0804">Transcription</keyword>
<dbReference type="GO" id="GO:0000976">
    <property type="term" value="F:transcription cis-regulatory region binding"/>
    <property type="evidence" value="ECO:0007669"/>
    <property type="project" value="TreeGrafter"/>
</dbReference>
<dbReference type="Gene3D" id="1.10.10.60">
    <property type="entry name" value="Homeodomain-like"/>
    <property type="match status" value="1"/>
</dbReference>
<evidence type="ECO:0000313" key="8">
    <source>
        <dbReference type="Proteomes" id="UP000549616"/>
    </source>
</evidence>
<organism evidence="7 8">
    <name type="scientific">Amycolatopsis endophytica</name>
    <dbReference type="NCBI Taxonomy" id="860233"/>
    <lineage>
        <taxon>Bacteria</taxon>
        <taxon>Bacillati</taxon>
        <taxon>Actinomycetota</taxon>
        <taxon>Actinomycetes</taxon>
        <taxon>Pseudonocardiales</taxon>
        <taxon>Pseudonocardiaceae</taxon>
        <taxon>Amycolatopsis</taxon>
    </lineage>
</organism>
<dbReference type="PRINTS" id="PR00455">
    <property type="entry name" value="HTHTETR"/>
</dbReference>
<evidence type="ECO:0000256" key="3">
    <source>
        <dbReference type="ARBA" id="ARBA00023125"/>
    </source>
</evidence>
<feature type="domain" description="HTH tetR-type" evidence="6">
    <location>
        <begin position="6"/>
        <end position="66"/>
    </location>
</feature>
<keyword evidence="3 5" id="KW-0238">DNA-binding</keyword>
<evidence type="ECO:0000259" key="6">
    <source>
        <dbReference type="PROSITE" id="PS50977"/>
    </source>
</evidence>
<keyword evidence="2" id="KW-0805">Transcription regulation</keyword>
<dbReference type="PROSITE" id="PS01081">
    <property type="entry name" value="HTH_TETR_1"/>
    <property type="match status" value="1"/>
</dbReference>
<dbReference type="GO" id="GO:0003700">
    <property type="term" value="F:DNA-binding transcription factor activity"/>
    <property type="evidence" value="ECO:0007669"/>
    <property type="project" value="TreeGrafter"/>
</dbReference>
<dbReference type="InterPro" id="IPR023772">
    <property type="entry name" value="DNA-bd_HTH_TetR-type_CS"/>
</dbReference>
<dbReference type="PANTHER" id="PTHR30055:SF175">
    <property type="entry name" value="HTH-TYPE TRANSCRIPTIONAL REPRESSOR KSTR2"/>
    <property type="match status" value="1"/>
</dbReference>
<dbReference type="PROSITE" id="PS50977">
    <property type="entry name" value="HTH_TETR_2"/>
    <property type="match status" value="1"/>
</dbReference>
<dbReference type="InterPro" id="IPR001647">
    <property type="entry name" value="HTH_TetR"/>
</dbReference>
<dbReference type="InterPro" id="IPR036271">
    <property type="entry name" value="Tet_transcr_reg_TetR-rel_C_sf"/>
</dbReference>
<sequence>MGRRRALDVQELVDAAARVFERKGYTDATLADIAAEAGISKPTVYQYVKSKQELLETIVEQAVYPLRDGIDKIAASEWSAADKLDAYIELHVLSAIRYKPYYAVLTSDQHQLSPQALRRYQSWARSVNRSAAGLLEQGQREGVVRDDIDVPVVVNLLNSTLTSIARWYRPGDRVNSDQIVAEVGKYLGGLITRE</sequence>
<dbReference type="Pfam" id="PF00440">
    <property type="entry name" value="TetR_N"/>
    <property type="match status" value="1"/>
</dbReference>
<comment type="caution">
    <text evidence="7">The sequence shown here is derived from an EMBL/GenBank/DDBJ whole genome shotgun (WGS) entry which is preliminary data.</text>
</comment>
<dbReference type="AlphaFoldDB" id="A0A853BB64"/>
<protein>
    <submittedName>
        <fullName evidence="7">AcrR family transcriptional regulator</fullName>
    </submittedName>
</protein>
<dbReference type="InterPro" id="IPR050109">
    <property type="entry name" value="HTH-type_TetR-like_transc_reg"/>
</dbReference>
<gene>
    <name evidence="7" type="ORF">HNR02_005635</name>
</gene>
<dbReference type="SUPFAM" id="SSF48498">
    <property type="entry name" value="Tetracyclin repressor-like, C-terminal domain"/>
    <property type="match status" value="1"/>
</dbReference>